<dbReference type="AlphaFoldDB" id="A0AAD8ZT88"/>
<accession>A0AAD8ZT88</accession>
<reference evidence="2" key="1">
    <citation type="submission" date="2023-03" db="EMBL/GenBank/DDBJ databases">
        <title>Electrophorus voltai genome.</title>
        <authorList>
            <person name="Bian C."/>
        </authorList>
    </citation>
    <scope>NUCLEOTIDE SEQUENCE</scope>
    <source>
        <strain evidence="2">CB-2022</strain>
        <tissue evidence="2">Muscle</tissue>
    </source>
</reference>
<keyword evidence="1" id="KW-0732">Signal</keyword>
<feature type="signal peptide" evidence="1">
    <location>
        <begin position="1"/>
        <end position="22"/>
    </location>
</feature>
<gene>
    <name evidence="2" type="ORF">P4O66_020288</name>
</gene>
<comment type="caution">
    <text evidence="2">The sequence shown here is derived from an EMBL/GenBank/DDBJ whole genome shotgun (WGS) entry which is preliminary data.</text>
</comment>
<protein>
    <submittedName>
        <fullName evidence="2">Uncharacterized protein</fullName>
    </submittedName>
</protein>
<organism evidence="2 3">
    <name type="scientific">Electrophorus voltai</name>
    <dbReference type="NCBI Taxonomy" id="2609070"/>
    <lineage>
        <taxon>Eukaryota</taxon>
        <taxon>Metazoa</taxon>
        <taxon>Chordata</taxon>
        <taxon>Craniata</taxon>
        <taxon>Vertebrata</taxon>
        <taxon>Euteleostomi</taxon>
        <taxon>Actinopterygii</taxon>
        <taxon>Neopterygii</taxon>
        <taxon>Teleostei</taxon>
        <taxon>Ostariophysi</taxon>
        <taxon>Gymnotiformes</taxon>
        <taxon>Gymnotoidei</taxon>
        <taxon>Gymnotidae</taxon>
        <taxon>Electrophorus</taxon>
    </lineage>
</organism>
<keyword evidence="3" id="KW-1185">Reference proteome</keyword>
<proteinExistence type="predicted"/>
<dbReference type="SUPFAM" id="SSF161084">
    <property type="entry name" value="MAPEG domain-like"/>
    <property type="match status" value="1"/>
</dbReference>
<dbReference type="InterPro" id="IPR023352">
    <property type="entry name" value="MAPEG-like_dom_sf"/>
</dbReference>
<evidence type="ECO:0000313" key="2">
    <source>
        <dbReference type="EMBL" id="KAK1804251.1"/>
    </source>
</evidence>
<feature type="chain" id="PRO_5042089151" evidence="1">
    <location>
        <begin position="23"/>
        <end position="121"/>
    </location>
</feature>
<sequence>MLDQVVFVAAVTLLGLLEQVLRIHFSQCISVSALVLEKKLSPACPSLSAYFSLQVIYARRKFSISPPATTGHPEFERIFRAHFPSNDELTASFKCCLLSWASYISLDDIGTSMDMHSLQQE</sequence>
<evidence type="ECO:0000256" key="1">
    <source>
        <dbReference type="SAM" id="SignalP"/>
    </source>
</evidence>
<dbReference type="Gene3D" id="1.20.120.550">
    <property type="entry name" value="Membrane associated eicosanoid/glutathione metabolism-like domain"/>
    <property type="match status" value="1"/>
</dbReference>
<name>A0AAD8ZT88_9TELE</name>
<evidence type="ECO:0000313" key="3">
    <source>
        <dbReference type="Proteomes" id="UP001239994"/>
    </source>
</evidence>
<dbReference type="EMBL" id="JAROKS010000004">
    <property type="protein sequence ID" value="KAK1804251.1"/>
    <property type="molecule type" value="Genomic_DNA"/>
</dbReference>
<dbReference type="Proteomes" id="UP001239994">
    <property type="component" value="Unassembled WGS sequence"/>
</dbReference>
<feature type="non-terminal residue" evidence="2">
    <location>
        <position position="121"/>
    </location>
</feature>